<evidence type="ECO:0000313" key="2">
    <source>
        <dbReference type="Proteomes" id="UP000283269"/>
    </source>
</evidence>
<evidence type="ECO:0000313" key="1">
    <source>
        <dbReference type="EMBL" id="PPQ78727.1"/>
    </source>
</evidence>
<name>A0A409WJP5_PSICY</name>
<gene>
    <name evidence="1" type="ORF">CVT25_010730</name>
</gene>
<organism evidence="1 2">
    <name type="scientific">Psilocybe cyanescens</name>
    <dbReference type="NCBI Taxonomy" id="93625"/>
    <lineage>
        <taxon>Eukaryota</taxon>
        <taxon>Fungi</taxon>
        <taxon>Dikarya</taxon>
        <taxon>Basidiomycota</taxon>
        <taxon>Agaricomycotina</taxon>
        <taxon>Agaricomycetes</taxon>
        <taxon>Agaricomycetidae</taxon>
        <taxon>Agaricales</taxon>
        <taxon>Agaricineae</taxon>
        <taxon>Strophariaceae</taxon>
        <taxon>Psilocybe</taxon>
    </lineage>
</organism>
<comment type="caution">
    <text evidence="1">The sequence shown here is derived from an EMBL/GenBank/DDBJ whole genome shotgun (WGS) entry which is preliminary data.</text>
</comment>
<dbReference type="Proteomes" id="UP000283269">
    <property type="component" value="Unassembled WGS sequence"/>
</dbReference>
<sequence length="159" mass="18068">MVNSSLCSTIAVVQEKARGLGPELRKRLSGQNLVAFANDLSLVAHSIRTGYLLDVFSLQNPVEVFSRLLFDLRSDSRTKDCFASVFHLYEPCSDQSFFVNRVLLAQRIKDYDKPYHSSVSPGNVGLRSIFVHLESTIEIVGFSRCFAYLNRIIKWFIQD</sequence>
<keyword evidence="2" id="KW-1185">Reference proteome</keyword>
<dbReference type="OrthoDB" id="3267419at2759"/>
<dbReference type="InParanoid" id="A0A409WJP5"/>
<reference evidence="1 2" key="1">
    <citation type="journal article" date="2018" name="Evol. Lett.">
        <title>Horizontal gene cluster transfer increased hallucinogenic mushroom diversity.</title>
        <authorList>
            <person name="Reynolds H.T."/>
            <person name="Vijayakumar V."/>
            <person name="Gluck-Thaler E."/>
            <person name="Korotkin H.B."/>
            <person name="Matheny P.B."/>
            <person name="Slot J.C."/>
        </authorList>
    </citation>
    <scope>NUCLEOTIDE SEQUENCE [LARGE SCALE GENOMIC DNA]</scope>
    <source>
        <strain evidence="1 2">2631</strain>
    </source>
</reference>
<dbReference type="EMBL" id="NHYD01003408">
    <property type="protein sequence ID" value="PPQ78727.1"/>
    <property type="molecule type" value="Genomic_DNA"/>
</dbReference>
<dbReference type="AlphaFoldDB" id="A0A409WJP5"/>
<proteinExistence type="predicted"/>
<protein>
    <submittedName>
        <fullName evidence="1">Uncharacterized protein</fullName>
    </submittedName>
</protein>
<accession>A0A409WJP5</accession>